<dbReference type="InterPro" id="IPR044865">
    <property type="entry name" value="MRH_dom"/>
</dbReference>
<dbReference type="Gene3D" id="2.70.130.10">
    <property type="entry name" value="Mannose-6-phosphate receptor binding domain"/>
    <property type="match status" value="1"/>
</dbReference>
<keyword evidence="4" id="KW-0472">Membrane</keyword>
<keyword evidence="2" id="KW-1015">Disulfide bond</keyword>
<feature type="region of interest" description="Disordered" evidence="3">
    <location>
        <begin position="277"/>
        <end position="308"/>
    </location>
</feature>
<accession>B6S348</accession>
<dbReference type="SUPFAM" id="SSF50911">
    <property type="entry name" value="Mannose 6-phosphate receptor domain"/>
    <property type="match status" value="1"/>
</dbReference>
<evidence type="ECO:0000256" key="2">
    <source>
        <dbReference type="ARBA" id="ARBA00023157"/>
    </source>
</evidence>
<organism evidence="6">
    <name type="scientific">Philodina roseola</name>
    <name type="common">Rotifer</name>
    <dbReference type="NCBI Taxonomy" id="96448"/>
    <lineage>
        <taxon>Eukaryota</taxon>
        <taxon>Metazoa</taxon>
        <taxon>Spiralia</taxon>
        <taxon>Gnathifera</taxon>
        <taxon>Rotifera</taxon>
        <taxon>Eurotatoria</taxon>
        <taxon>Bdelloidea</taxon>
        <taxon>Philodinida</taxon>
        <taxon>Philodinidae</taxon>
        <taxon>Philodina</taxon>
    </lineage>
</organism>
<evidence type="ECO:0000259" key="5">
    <source>
        <dbReference type="PROSITE" id="PS51914"/>
    </source>
</evidence>
<dbReference type="EMBL" id="EU637021">
    <property type="protein sequence ID" value="ACI90368.1"/>
    <property type="molecule type" value="Genomic_DNA"/>
</dbReference>
<keyword evidence="4" id="KW-0812">Transmembrane</keyword>
<dbReference type="PROSITE" id="PS51914">
    <property type="entry name" value="MRH"/>
    <property type="match status" value="1"/>
</dbReference>
<protein>
    <recommendedName>
        <fullName evidence="5">MRH domain-containing protein</fullName>
    </recommendedName>
</protein>
<feature type="region of interest" description="Disordered" evidence="3">
    <location>
        <begin position="56"/>
        <end position="119"/>
    </location>
</feature>
<evidence type="ECO:0000256" key="1">
    <source>
        <dbReference type="ARBA" id="ARBA00022729"/>
    </source>
</evidence>
<evidence type="ECO:0000313" key="6">
    <source>
        <dbReference type="EMBL" id="ACI90368.1"/>
    </source>
</evidence>
<dbReference type="AlphaFoldDB" id="B6S348"/>
<proteinExistence type="predicted"/>
<keyword evidence="1" id="KW-0732">Signal</keyword>
<feature type="domain" description="MRH" evidence="5">
    <location>
        <begin position="533"/>
        <end position="673"/>
    </location>
</feature>
<sequence length="747" mass="83573">MSLRYIRQVTIKIITSVNFSFFFIKKKFRLGGSLPMQFPVHHSAHGRRRRLVCYETSDSEDDDYGHRRRHRRHSHHDYPHQPNNQGPPHIHNLLNQRRNSNSFQGNLPHSNSTPNMNSLWQTMLNNASPQGQGQGQSSSVNSAWQSMLNAAGSSPPPPVEPANPSANFLSNMFNKMRQSPGAVLQPPPPQSAQPNSEAVNNFYAVRNLNFPPGGNQPAPPPMNPEAVGNFFAARNFASGIPPPNPSVGNVWNRVEGAVQNAPPPPGPPASALAWNQMRQYSPPPPFSQPGSRGPPVATQAPTSFASKNSSYQMRKDKFYIVIINLFPSTMTNFYHYLNTNCSTSQFNTTKNQLIKMKIFQIVFVFLFVFNEIFADYSCRYEHPTHGIINLSSIGLRTGQPVFKDFTPRTASNYVYSFNPCYSFSELSCDDVGVFSNDRQYSFTLAKQSSSFWNFNTSMTYPTLFYTYQMKTVAISMVCSPDQNHDLAVLGETRLNYFQMFLISPCACWNGCEKPVTSSTTEKTISTTPSSSSNACVYQDSQLGTIDLSSIGNLNGTAVFHDVSAIQSNDFLWSYNPCVPFTEDSCQRVAGCQKSKISGTSYVIGLQERAQWLNMNGTSSPPPSIVYSTLKNDRQLTVQLICDWTASDHRLQVFGEISTGKYLMMLTSRCACWNGCFSETTTRSTRHHFKWPIWMTIACSAAAVFLCLCTLVTCLLCTKPRRKYQPIIINEGTPMMKGASYFHSSTKQ</sequence>
<name>B6S348_PHIRO</name>
<dbReference type="InterPro" id="IPR009011">
    <property type="entry name" value="Man6P_isomerase_rcpt-bd_dom_sf"/>
</dbReference>
<feature type="compositionally biased region" description="Basic residues" evidence="3">
    <location>
        <begin position="66"/>
        <end position="75"/>
    </location>
</feature>
<reference evidence="6" key="1">
    <citation type="submission" date="2008-04" db="EMBL/GenBank/DDBJ databases">
        <title>Hox genes are not clustered in the bdelloid rotifer Philodina roseola.</title>
        <authorList>
            <person name="Mark Welch J.L."/>
            <person name="Mark Welch D.B."/>
        </authorList>
    </citation>
    <scope>NUCLEOTIDE SEQUENCE</scope>
</reference>
<feature type="transmembrane region" description="Helical" evidence="4">
    <location>
        <begin position="690"/>
        <end position="716"/>
    </location>
</feature>
<feature type="compositionally biased region" description="Polar residues" evidence="3">
    <location>
        <begin position="299"/>
        <end position="308"/>
    </location>
</feature>
<evidence type="ECO:0000256" key="3">
    <source>
        <dbReference type="SAM" id="MobiDB-lite"/>
    </source>
</evidence>
<feature type="compositionally biased region" description="Polar residues" evidence="3">
    <location>
        <begin position="93"/>
        <end position="119"/>
    </location>
</feature>
<keyword evidence="4" id="KW-1133">Transmembrane helix</keyword>
<evidence type="ECO:0000256" key="4">
    <source>
        <dbReference type="SAM" id="Phobius"/>
    </source>
</evidence>